<organism evidence="1 2">
    <name type="scientific">Musa balbisiana</name>
    <name type="common">Banana</name>
    <dbReference type="NCBI Taxonomy" id="52838"/>
    <lineage>
        <taxon>Eukaryota</taxon>
        <taxon>Viridiplantae</taxon>
        <taxon>Streptophyta</taxon>
        <taxon>Embryophyta</taxon>
        <taxon>Tracheophyta</taxon>
        <taxon>Spermatophyta</taxon>
        <taxon>Magnoliopsida</taxon>
        <taxon>Liliopsida</taxon>
        <taxon>Zingiberales</taxon>
        <taxon>Musaceae</taxon>
        <taxon>Musa</taxon>
    </lineage>
</organism>
<sequence>MCFYVRTGTSRSGVSYKFNHPQPAIPGIIFSATRSSAHGFSSFIRPLSGNQLTGGVSPWPLQKIAYISIPSVARSPSLCVPLIQFAVCETLCRHLKQAFNACHGNMNHISYADMLPPNWLANSRHKTQPGCGMPQSLFERPDQPDRQYYIKIGI</sequence>
<dbReference type="STRING" id="52838.A0A4S8K9H2"/>
<keyword evidence="2" id="KW-1185">Reference proteome</keyword>
<evidence type="ECO:0000313" key="2">
    <source>
        <dbReference type="Proteomes" id="UP000317650"/>
    </source>
</evidence>
<comment type="caution">
    <text evidence="1">The sequence shown here is derived from an EMBL/GenBank/DDBJ whole genome shotgun (WGS) entry which is preliminary data.</text>
</comment>
<dbReference type="EMBL" id="PYDT01000001">
    <property type="protein sequence ID" value="THU71680.1"/>
    <property type="molecule type" value="Genomic_DNA"/>
</dbReference>
<accession>A0A4S8K9H2</accession>
<proteinExistence type="predicted"/>
<reference evidence="1 2" key="1">
    <citation type="journal article" date="2019" name="Nat. Plants">
        <title>Genome sequencing of Musa balbisiana reveals subgenome evolution and function divergence in polyploid bananas.</title>
        <authorList>
            <person name="Yao X."/>
        </authorList>
    </citation>
    <scope>NUCLEOTIDE SEQUENCE [LARGE SCALE GENOMIC DNA]</scope>
    <source>
        <strain evidence="2">cv. DH-PKW</strain>
        <tissue evidence="1">Leaves</tissue>
    </source>
</reference>
<evidence type="ECO:0000313" key="1">
    <source>
        <dbReference type="EMBL" id="THU71680.1"/>
    </source>
</evidence>
<name>A0A4S8K9H2_MUSBA</name>
<protein>
    <submittedName>
        <fullName evidence="1">Uncharacterized protein</fullName>
    </submittedName>
</protein>
<dbReference type="AlphaFoldDB" id="A0A4S8K9H2"/>
<dbReference type="Proteomes" id="UP000317650">
    <property type="component" value="Chromosome 4"/>
</dbReference>
<gene>
    <name evidence="1" type="ORF">C4D60_Mb04t04030</name>
</gene>